<evidence type="ECO:0000313" key="3">
    <source>
        <dbReference type="EMBL" id="TID00056.1"/>
    </source>
</evidence>
<evidence type="ECO:0000256" key="1">
    <source>
        <dbReference type="SAM" id="MobiDB-lite"/>
    </source>
</evidence>
<dbReference type="AlphaFoldDB" id="A0A4T0W5M7"/>
<keyword evidence="2" id="KW-0812">Transmembrane</keyword>
<accession>A0A4T0W5M7</accession>
<comment type="caution">
    <text evidence="3">The sequence shown here is derived from an EMBL/GenBank/DDBJ whole genome shotgun (WGS) entry which is preliminary data.</text>
</comment>
<proteinExistence type="predicted"/>
<feature type="transmembrane region" description="Helical" evidence="2">
    <location>
        <begin position="6"/>
        <end position="25"/>
    </location>
</feature>
<protein>
    <submittedName>
        <fullName evidence="3">Uncharacterized protein</fullName>
    </submittedName>
</protein>
<evidence type="ECO:0000256" key="2">
    <source>
        <dbReference type="SAM" id="Phobius"/>
    </source>
</evidence>
<evidence type="ECO:0000313" key="4">
    <source>
        <dbReference type="Proteomes" id="UP000305883"/>
    </source>
</evidence>
<sequence>MPPTRPYGLIALVALLVLGMGYWAYPRLQDGMPRLSPVSSTLSPPPSSDSSEPKRIFSWPNRPAAPPKKVDRALILFTYAESEASRQNLLFFVKHGLHGAADFVFVFNGDTDAPTLVPSRRNIKIVKRNSTCFDLGASGQVLRENDLWRGYAKFILMNASLRGPFLPYWTDSCWSDLFLSKVTDKVKLVGITANCSPRFYLPSMILATDKVGMGLLLDPKAALAASTPDIYGGADDPVGLSGCYDSWKEAVHAEIGMTSIILNGGYGVDVMMSGFHRGVDHKAYCDKTQGVGDVLNPDRYFGSNVHPYETVFINPNRGITPVLVDNLGTWMAEDGYSSENRCKAQKHK</sequence>
<dbReference type="EMBL" id="MWPZ01000004">
    <property type="protein sequence ID" value="TID00056.1"/>
    <property type="molecule type" value="Genomic_DNA"/>
</dbReference>
<organism evidence="3 4">
    <name type="scientific">Colletotrichum higginsianum</name>
    <dbReference type="NCBI Taxonomy" id="80884"/>
    <lineage>
        <taxon>Eukaryota</taxon>
        <taxon>Fungi</taxon>
        <taxon>Dikarya</taxon>
        <taxon>Ascomycota</taxon>
        <taxon>Pezizomycotina</taxon>
        <taxon>Sordariomycetes</taxon>
        <taxon>Hypocreomycetidae</taxon>
        <taxon>Glomerellales</taxon>
        <taxon>Glomerellaceae</taxon>
        <taxon>Colletotrichum</taxon>
        <taxon>Colletotrichum destructivum species complex</taxon>
    </lineage>
</organism>
<keyword evidence="2" id="KW-1133">Transmembrane helix</keyword>
<dbReference type="OrthoDB" id="526941at2759"/>
<gene>
    <name evidence="3" type="ORF">CH35J_005114</name>
</gene>
<feature type="region of interest" description="Disordered" evidence="1">
    <location>
        <begin position="36"/>
        <end position="63"/>
    </location>
</feature>
<dbReference type="Proteomes" id="UP000305883">
    <property type="component" value="Unassembled WGS sequence"/>
</dbReference>
<keyword evidence="2" id="KW-0472">Membrane</keyword>
<name>A0A4T0W5M7_9PEZI</name>
<reference evidence="3 4" key="1">
    <citation type="journal article" date="2019" name="Genome Biol. Evol.">
        <title>Genomic Plasticity Mediated by Transposable Elements in the Plant Pathogenic Fungus Colletotrichum higginsianum.</title>
        <authorList>
            <person name="Tsushima A."/>
            <person name="Gan P."/>
            <person name="Kumakura N."/>
            <person name="Narusaka M."/>
            <person name="Takano Y."/>
            <person name="Narusaka Y."/>
            <person name="Shirasu K."/>
        </authorList>
    </citation>
    <scope>NUCLEOTIDE SEQUENCE [LARGE SCALE GENOMIC DNA]</scope>
    <source>
        <strain evidence="3 4">MAFF305635-RFP</strain>
    </source>
</reference>